<reference evidence="1 2" key="1">
    <citation type="submission" date="2013-11" db="EMBL/GenBank/DDBJ databases">
        <title>Draft genome sequence and annotation of the entomopathogenic bacterium, Xenorhabdus cabanillasi strain JM26.</title>
        <authorList>
            <person name="Gualtieri M."/>
            <person name="Ogier J.C."/>
            <person name="Pages S."/>
            <person name="Givaudan A."/>
            <person name="Gaudriault S."/>
        </authorList>
    </citation>
    <scope>NUCLEOTIDE SEQUENCE [LARGE SCALE GENOMIC DNA]</scope>
    <source>
        <strain evidence="1 2">JM26</strain>
    </source>
</reference>
<comment type="caution">
    <text evidence="1">The sequence shown here is derived from an EMBL/GenBank/DDBJ whole genome shotgun (WGS) entry which is preliminary data.</text>
</comment>
<proteinExistence type="predicted"/>
<dbReference type="EMBL" id="CBXE010000490">
    <property type="protein sequence ID" value="CDL87510.1"/>
    <property type="molecule type" value="Genomic_DNA"/>
</dbReference>
<organism evidence="1 2">
    <name type="scientific">Xenorhabdus cabanillasii JM26</name>
    <dbReference type="NCBI Taxonomy" id="1427517"/>
    <lineage>
        <taxon>Bacteria</taxon>
        <taxon>Pseudomonadati</taxon>
        <taxon>Pseudomonadota</taxon>
        <taxon>Gammaproteobacteria</taxon>
        <taxon>Enterobacterales</taxon>
        <taxon>Morganellaceae</taxon>
        <taxon>Xenorhabdus</taxon>
    </lineage>
</organism>
<dbReference type="AlphaFoldDB" id="W1JCN7"/>
<dbReference type="Proteomes" id="UP000019197">
    <property type="component" value="Unassembled WGS sequence"/>
</dbReference>
<accession>W1JCN7</accession>
<evidence type="ECO:0000313" key="1">
    <source>
        <dbReference type="EMBL" id="CDL87510.1"/>
    </source>
</evidence>
<evidence type="ECO:0000313" key="2">
    <source>
        <dbReference type="Proteomes" id="UP000019197"/>
    </source>
</evidence>
<gene>
    <name evidence="1" type="ORF">XCR1_930015</name>
</gene>
<sequence length="48" mass="5578">MHWSYDLAYLLGSFRMAASYTRRLSGAFINEPVRNTLLSGKTCHPRWC</sequence>
<protein>
    <submittedName>
        <fullName evidence="1">Uncharacterized protein</fullName>
    </submittedName>
</protein>
<name>W1JCN7_9GAMM</name>